<evidence type="ECO:0000256" key="1">
    <source>
        <dbReference type="ARBA" id="ARBA00004141"/>
    </source>
</evidence>
<sequence length="239" mass="26781">MAVSSTNATKAVIRTQQGWRRLIKPYLFSTLAIGTSVTLGDFICQYLERHKHRKEDVIPRTSLSSALPWWNSERSLIMCTSAVVVSTPWNFTIQRTVERLFPGKQTIQIAKKMSTNILLAPIGISLMFTTITLLKGQSIGEAKIKVKTDMPKTFLAGSCYWPFVSFINFRFVPLDYRPFLGSLAGAIWNIYISSVANNTTDAEQPSEITLTNLISETGGTTIPTLEKAWNILDQNKKDL</sequence>
<accession>A0A815PVV6</accession>
<evidence type="ECO:0000313" key="7">
    <source>
        <dbReference type="EMBL" id="CAF1454021.1"/>
    </source>
</evidence>
<dbReference type="EMBL" id="CAJOBB010002573">
    <property type="protein sequence ID" value="CAF3980757.1"/>
    <property type="molecule type" value="Genomic_DNA"/>
</dbReference>
<dbReference type="Proteomes" id="UP000663868">
    <property type="component" value="Unassembled WGS sequence"/>
</dbReference>
<evidence type="ECO:0000313" key="9">
    <source>
        <dbReference type="Proteomes" id="UP000663860"/>
    </source>
</evidence>
<keyword evidence="3 6" id="KW-0812">Transmembrane</keyword>
<dbReference type="InterPro" id="IPR007248">
    <property type="entry name" value="Mpv17_PMP22"/>
</dbReference>
<feature type="transmembrane region" description="Helical" evidence="6">
    <location>
        <begin position="117"/>
        <end position="134"/>
    </location>
</feature>
<evidence type="ECO:0000313" key="8">
    <source>
        <dbReference type="EMBL" id="CAF3980757.1"/>
    </source>
</evidence>
<protein>
    <submittedName>
        <fullName evidence="7">Uncharacterized protein</fullName>
    </submittedName>
</protein>
<comment type="subcellular location">
    <subcellularLocation>
        <location evidence="1">Membrane</location>
        <topology evidence="1">Multi-pass membrane protein</topology>
    </subcellularLocation>
</comment>
<evidence type="ECO:0000256" key="2">
    <source>
        <dbReference type="ARBA" id="ARBA00006824"/>
    </source>
</evidence>
<reference evidence="7" key="1">
    <citation type="submission" date="2021-02" db="EMBL/GenBank/DDBJ databases">
        <authorList>
            <person name="Nowell W R."/>
        </authorList>
    </citation>
    <scope>NUCLEOTIDE SEQUENCE</scope>
</reference>
<dbReference type="GO" id="GO:0016020">
    <property type="term" value="C:membrane"/>
    <property type="evidence" value="ECO:0007669"/>
    <property type="project" value="UniProtKB-SubCell"/>
</dbReference>
<dbReference type="GO" id="GO:0005737">
    <property type="term" value="C:cytoplasm"/>
    <property type="evidence" value="ECO:0007669"/>
    <property type="project" value="TreeGrafter"/>
</dbReference>
<comment type="caution">
    <text evidence="7">The sequence shown here is derived from an EMBL/GenBank/DDBJ whole genome shotgun (WGS) entry which is preliminary data.</text>
</comment>
<dbReference type="EMBL" id="CAJNOE010001848">
    <property type="protein sequence ID" value="CAF1454021.1"/>
    <property type="molecule type" value="Genomic_DNA"/>
</dbReference>
<keyword evidence="4 6" id="KW-1133">Transmembrane helix</keyword>
<evidence type="ECO:0000256" key="6">
    <source>
        <dbReference type="RuleBase" id="RU363053"/>
    </source>
</evidence>
<proteinExistence type="inferred from homology"/>
<evidence type="ECO:0000256" key="3">
    <source>
        <dbReference type="ARBA" id="ARBA00022692"/>
    </source>
</evidence>
<name>A0A815PVV6_9BILA</name>
<comment type="similarity">
    <text evidence="2 6">Belongs to the peroxisomal membrane protein PXMP2/4 family.</text>
</comment>
<organism evidence="7 9">
    <name type="scientific">Adineta steineri</name>
    <dbReference type="NCBI Taxonomy" id="433720"/>
    <lineage>
        <taxon>Eukaryota</taxon>
        <taxon>Metazoa</taxon>
        <taxon>Spiralia</taxon>
        <taxon>Gnathifera</taxon>
        <taxon>Rotifera</taxon>
        <taxon>Eurotatoria</taxon>
        <taxon>Bdelloidea</taxon>
        <taxon>Adinetida</taxon>
        <taxon>Adinetidae</taxon>
        <taxon>Adineta</taxon>
    </lineage>
</organism>
<dbReference type="Proteomes" id="UP000663860">
    <property type="component" value="Unassembled WGS sequence"/>
</dbReference>
<gene>
    <name evidence="7" type="ORF">IZO911_LOCUS42535</name>
    <name evidence="8" type="ORF">KXQ929_LOCUS27327</name>
</gene>
<keyword evidence="5 6" id="KW-0472">Membrane</keyword>
<dbReference type="Pfam" id="PF04117">
    <property type="entry name" value="Mpv17_PMP22"/>
    <property type="match status" value="1"/>
</dbReference>
<dbReference type="AlphaFoldDB" id="A0A815PVV6"/>
<evidence type="ECO:0000256" key="4">
    <source>
        <dbReference type="ARBA" id="ARBA00022989"/>
    </source>
</evidence>
<feature type="transmembrane region" description="Helical" evidence="6">
    <location>
        <begin position="154"/>
        <end position="172"/>
    </location>
</feature>
<evidence type="ECO:0000256" key="5">
    <source>
        <dbReference type="ARBA" id="ARBA00023136"/>
    </source>
</evidence>
<dbReference type="PANTHER" id="PTHR11266">
    <property type="entry name" value="PEROXISOMAL MEMBRANE PROTEIN 2, PXMP2 MPV17"/>
    <property type="match status" value="1"/>
</dbReference>